<comment type="caution">
    <text evidence="2">The sequence shown here is derived from an EMBL/GenBank/DDBJ whole genome shotgun (WGS) entry which is preliminary data.</text>
</comment>
<evidence type="ECO:0000313" key="3">
    <source>
        <dbReference type="Proteomes" id="UP001500021"/>
    </source>
</evidence>
<proteinExistence type="predicted"/>
<organism evidence="2 3">
    <name type="scientific">Colwellia asteriadis</name>
    <dbReference type="NCBI Taxonomy" id="517723"/>
    <lineage>
        <taxon>Bacteria</taxon>
        <taxon>Pseudomonadati</taxon>
        <taxon>Pseudomonadota</taxon>
        <taxon>Gammaproteobacteria</taxon>
        <taxon>Alteromonadales</taxon>
        <taxon>Colwelliaceae</taxon>
        <taxon>Colwellia</taxon>
    </lineage>
</organism>
<dbReference type="PROSITE" id="PS51352">
    <property type="entry name" value="THIOREDOXIN_2"/>
    <property type="match status" value="1"/>
</dbReference>
<feature type="domain" description="Thioredoxin" evidence="1">
    <location>
        <begin position="1"/>
        <end position="123"/>
    </location>
</feature>
<dbReference type="PANTHER" id="PTHR42852:SF18">
    <property type="entry name" value="CHROMOSOME UNDETERMINED SCAFFOLD_47, WHOLE GENOME SHOTGUN SEQUENCE"/>
    <property type="match status" value="1"/>
</dbReference>
<evidence type="ECO:0000313" key="2">
    <source>
        <dbReference type="EMBL" id="GAA0811983.1"/>
    </source>
</evidence>
<dbReference type="Gene3D" id="3.40.30.10">
    <property type="entry name" value="Glutaredoxin"/>
    <property type="match status" value="1"/>
</dbReference>
<dbReference type="InterPro" id="IPR036249">
    <property type="entry name" value="Thioredoxin-like_sf"/>
</dbReference>
<name>A0ABN1L3E1_9GAMM</name>
<reference evidence="2 3" key="1">
    <citation type="journal article" date="2019" name="Int. J. Syst. Evol. Microbiol.">
        <title>The Global Catalogue of Microorganisms (GCM) 10K type strain sequencing project: providing services to taxonomists for standard genome sequencing and annotation.</title>
        <authorList>
            <consortium name="The Broad Institute Genomics Platform"/>
            <consortium name="The Broad Institute Genome Sequencing Center for Infectious Disease"/>
            <person name="Wu L."/>
            <person name="Ma J."/>
        </authorList>
    </citation>
    <scope>NUCLEOTIDE SEQUENCE [LARGE SCALE GENOMIC DNA]</scope>
    <source>
        <strain evidence="2 3">JCM 15608</strain>
    </source>
</reference>
<dbReference type="InterPro" id="IPR050553">
    <property type="entry name" value="Thioredoxin_ResA/DsbE_sf"/>
</dbReference>
<dbReference type="InterPro" id="IPR013740">
    <property type="entry name" value="Redoxin"/>
</dbReference>
<dbReference type="Proteomes" id="UP001500021">
    <property type="component" value="Unassembled WGS sequence"/>
</dbReference>
<sequence>MLTHQGKVIYLDFWASWCVPCRKSFPWLNEMEEKYSSQGFMVISVNLDNEKSFAEKFLQEVPAKFTIIYDPKSSLVKPFAIKGMPSSFLFDRQGNKISSHVGFNQQKQKQFELEITNALKQVR</sequence>
<dbReference type="Pfam" id="PF08534">
    <property type="entry name" value="Redoxin"/>
    <property type="match status" value="1"/>
</dbReference>
<protein>
    <submittedName>
        <fullName evidence="2">TlpA disulfide reductase family protein</fullName>
    </submittedName>
</protein>
<accession>A0ABN1L3E1</accession>
<dbReference type="InterPro" id="IPR013766">
    <property type="entry name" value="Thioredoxin_domain"/>
</dbReference>
<gene>
    <name evidence="2" type="ORF">GCM10009111_05270</name>
</gene>
<keyword evidence="3" id="KW-1185">Reference proteome</keyword>
<evidence type="ECO:0000259" key="1">
    <source>
        <dbReference type="PROSITE" id="PS51352"/>
    </source>
</evidence>
<dbReference type="EMBL" id="BAAAFA010000001">
    <property type="protein sequence ID" value="GAA0811983.1"/>
    <property type="molecule type" value="Genomic_DNA"/>
</dbReference>
<dbReference type="SUPFAM" id="SSF52833">
    <property type="entry name" value="Thioredoxin-like"/>
    <property type="match status" value="1"/>
</dbReference>
<dbReference type="CDD" id="cd02966">
    <property type="entry name" value="TlpA_like_family"/>
    <property type="match status" value="1"/>
</dbReference>
<dbReference type="PANTHER" id="PTHR42852">
    <property type="entry name" value="THIOL:DISULFIDE INTERCHANGE PROTEIN DSBE"/>
    <property type="match status" value="1"/>
</dbReference>